<dbReference type="Proteomes" id="UP000187526">
    <property type="component" value="Unassembled WGS sequence"/>
</dbReference>
<comment type="similarity">
    <text evidence="10">Belongs to the peroxiredoxin family. BCP/PrxQ subfamily.</text>
</comment>
<dbReference type="PROSITE" id="PS51352">
    <property type="entry name" value="THIOREDOXIN_2"/>
    <property type="match status" value="1"/>
</dbReference>
<evidence type="ECO:0000256" key="6">
    <source>
        <dbReference type="ARBA" id="ARBA00023002"/>
    </source>
</evidence>
<dbReference type="SUPFAM" id="SSF52833">
    <property type="entry name" value="Thioredoxin-like"/>
    <property type="match status" value="1"/>
</dbReference>
<comment type="function">
    <text evidence="1">Thiol-specific peroxidase that catalyzes the reduction of hydrogen peroxide and organic hydroperoxides to water and alcohols, respectively. Plays a role in cell protection against oxidative stress by detoxifying peroxides and as sensor of hydrogen peroxide-mediated signaling events.</text>
</comment>
<evidence type="ECO:0000256" key="3">
    <source>
        <dbReference type="ARBA" id="ARBA00013017"/>
    </source>
</evidence>
<evidence type="ECO:0000256" key="11">
    <source>
        <dbReference type="ARBA" id="ARBA00042639"/>
    </source>
</evidence>
<evidence type="ECO:0000256" key="7">
    <source>
        <dbReference type="ARBA" id="ARBA00023157"/>
    </source>
</evidence>
<dbReference type="OrthoDB" id="9812811at2"/>
<dbReference type="Pfam" id="PF00578">
    <property type="entry name" value="AhpC-TSA"/>
    <property type="match status" value="1"/>
</dbReference>
<dbReference type="GO" id="GO:0005737">
    <property type="term" value="C:cytoplasm"/>
    <property type="evidence" value="ECO:0007669"/>
    <property type="project" value="TreeGrafter"/>
</dbReference>
<dbReference type="STRING" id="418702.BJN45_06900"/>
<dbReference type="GO" id="GO:0008379">
    <property type="term" value="F:thioredoxin peroxidase activity"/>
    <property type="evidence" value="ECO:0007669"/>
    <property type="project" value="TreeGrafter"/>
</dbReference>
<dbReference type="InterPro" id="IPR000866">
    <property type="entry name" value="AhpC/TSA"/>
</dbReference>
<dbReference type="GO" id="GO:0034599">
    <property type="term" value="P:cellular response to oxidative stress"/>
    <property type="evidence" value="ECO:0007669"/>
    <property type="project" value="TreeGrafter"/>
</dbReference>
<organism evidence="15 16">
    <name type="scientific">Azonexus hydrophilus</name>
    <dbReference type="NCBI Taxonomy" id="418702"/>
    <lineage>
        <taxon>Bacteria</taxon>
        <taxon>Pseudomonadati</taxon>
        <taxon>Pseudomonadota</taxon>
        <taxon>Betaproteobacteria</taxon>
        <taxon>Rhodocyclales</taxon>
        <taxon>Azonexaceae</taxon>
        <taxon>Azonexus</taxon>
    </lineage>
</organism>
<dbReference type="PANTHER" id="PTHR42801">
    <property type="entry name" value="THIOREDOXIN-DEPENDENT PEROXIDE REDUCTASE"/>
    <property type="match status" value="1"/>
</dbReference>
<dbReference type="GO" id="GO:0045454">
    <property type="term" value="P:cell redox homeostasis"/>
    <property type="evidence" value="ECO:0007669"/>
    <property type="project" value="TreeGrafter"/>
</dbReference>
<protein>
    <recommendedName>
        <fullName evidence="3">thioredoxin-dependent peroxiredoxin</fullName>
        <ecNumber evidence="3">1.11.1.24</ecNumber>
    </recommendedName>
    <alternativeName>
        <fullName evidence="9">Thioredoxin peroxidase</fullName>
    </alternativeName>
    <alternativeName>
        <fullName evidence="11">Thioredoxin-dependent peroxiredoxin Bcp</fullName>
    </alternativeName>
</protein>
<evidence type="ECO:0000313" key="16">
    <source>
        <dbReference type="Proteomes" id="UP000187526"/>
    </source>
</evidence>
<evidence type="ECO:0000259" key="14">
    <source>
        <dbReference type="PROSITE" id="PS51352"/>
    </source>
</evidence>
<feature type="domain" description="Thioredoxin" evidence="14">
    <location>
        <begin position="2"/>
        <end position="156"/>
    </location>
</feature>
<proteinExistence type="inferred from homology"/>
<dbReference type="Gene3D" id="3.40.30.10">
    <property type="entry name" value="Glutaredoxin"/>
    <property type="match status" value="1"/>
</dbReference>
<sequence length="156" mass="17466">MLKNGDKAPLFVLPDADMETVDLAHCLNDKHVVLLFYPKDGTPCCTREVTDFADHEGDFSKQGCILLGINREDCLKHQDFRDKEGIGIGLLSDAEGEVCRQYGVWQAREVDGQQKFGIVRSTFVIDRSGVIRHALYNVNYKGHAQEVLGLVKELNS</sequence>
<evidence type="ECO:0000256" key="12">
    <source>
        <dbReference type="ARBA" id="ARBA00049091"/>
    </source>
</evidence>
<gene>
    <name evidence="15" type="ORF">BJN45_06900</name>
</gene>
<dbReference type="PIRSF" id="PIRSF000239">
    <property type="entry name" value="AHPC"/>
    <property type="match status" value="1"/>
</dbReference>
<dbReference type="PANTHER" id="PTHR42801:SF4">
    <property type="entry name" value="AHPC_TSA FAMILY PROTEIN"/>
    <property type="match status" value="1"/>
</dbReference>
<dbReference type="RefSeq" id="WP_076094183.1">
    <property type="nucleotide sequence ID" value="NZ_MTHD01000002.1"/>
</dbReference>
<evidence type="ECO:0000256" key="2">
    <source>
        <dbReference type="ARBA" id="ARBA00011245"/>
    </source>
</evidence>
<evidence type="ECO:0000256" key="10">
    <source>
        <dbReference type="ARBA" id="ARBA00038489"/>
    </source>
</evidence>
<evidence type="ECO:0000313" key="15">
    <source>
        <dbReference type="EMBL" id="OMG55270.1"/>
    </source>
</evidence>
<keyword evidence="7" id="KW-1015">Disulfide bond</keyword>
<evidence type="ECO:0000256" key="13">
    <source>
        <dbReference type="PIRSR" id="PIRSR000239-1"/>
    </source>
</evidence>
<comment type="catalytic activity">
    <reaction evidence="12">
        <text>a hydroperoxide + [thioredoxin]-dithiol = an alcohol + [thioredoxin]-disulfide + H2O</text>
        <dbReference type="Rhea" id="RHEA:62620"/>
        <dbReference type="Rhea" id="RHEA-COMP:10698"/>
        <dbReference type="Rhea" id="RHEA-COMP:10700"/>
        <dbReference type="ChEBI" id="CHEBI:15377"/>
        <dbReference type="ChEBI" id="CHEBI:29950"/>
        <dbReference type="ChEBI" id="CHEBI:30879"/>
        <dbReference type="ChEBI" id="CHEBI:35924"/>
        <dbReference type="ChEBI" id="CHEBI:50058"/>
        <dbReference type="EC" id="1.11.1.24"/>
    </reaction>
</comment>
<evidence type="ECO:0000256" key="5">
    <source>
        <dbReference type="ARBA" id="ARBA00022862"/>
    </source>
</evidence>
<keyword evidence="5" id="KW-0049">Antioxidant</keyword>
<keyword evidence="4" id="KW-0575">Peroxidase</keyword>
<keyword evidence="8" id="KW-0676">Redox-active center</keyword>
<evidence type="ECO:0000256" key="1">
    <source>
        <dbReference type="ARBA" id="ARBA00003330"/>
    </source>
</evidence>
<comment type="caution">
    <text evidence="15">The sequence shown here is derived from an EMBL/GenBank/DDBJ whole genome shotgun (WGS) entry which is preliminary data.</text>
</comment>
<name>A0A1R1I9H4_9RHOO</name>
<accession>A0A1R1I9H4</accession>
<reference evidence="15 16" key="1">
    <citation type="submission" date="2016-10" db="EMBL/GenBank/DDBJ databases">
        <title>Alkaliphiles isolated from bioreactors.</title>
        <authorList>
            <person name="Salah Z."/>
            <person name="Rout S.P."/>
            <person name="Humphreys P.N."/>
        </authorList>
    </citation>
    <scope>NUCLEOTIDE SEQUENCE [LARGE SCALE GENOMIC DNA]</scope>
    <source>
        <strain evidence="15 16">ZS02</strain>
    </source>
</reference>
<dbReference type="InterPro" id="IPR050924">
    <property type="entry name" value="Peroxiredoxin_BCP/PrxQ"/>
</dbReference>
<comment type="subunit">
    <text evidence="2">Monomer.</text>
</comment>
<evidence type="ECO:0000256" key="4">
    <source>
        <dbReference type="ARBA" id="ARBA00022559"/>
    </source>
</evidence>
<dbReference type="InterPro" id="IPR024706">
    <property type="entry name" value="Peroxiredoxin_AhpC-typ"/>
</dbReference>
<dbReference type="InterPro" id="IPR036249">
    <property type="entry name" value="Thioredoxin-like_sf"/>
</dbReference>
<evidence type="ECO:0000256" key="9">
    <source>
        <dbReference type="ARBA" id="ARBA00032824"/>
    </source>
</evidence>
<dbReference type="CDD" id="cd03017">
    <property type="entry name" value="PRX_BCP"/>
    <property type="match status" value="1"/>
</dbReference>
<keyword evidence="6" id="KW-0560">Oxidoreductase</keyword>
<dbReference type="InterPro" id="IPR013766">
    <property type="entry name" value="Thioredoxin_domain"/>
</dbReference>
<keyword evidence="16" id="KW-1185">Reference proteome</keyword>
<dbReference type="AlphaFoldDB" id="A0A1R1I9H4"/>
<dbReference type="FunFam" id="3.40.30.10:FF:000007">
    <property type="entry name" value="Thioredoxin-dependent thiol peroxidase"/>
    <property type="match status" value="1"/>
</dbReference>
<dbReference type="EMBL" id="MTHD01000002">
    <property type="protein sequence ID" value="OMG55270.1"/>
    <property type="molecule type" value="Genomic_DNA"/>
</dbReference>
<evidence type="ECO:0000256" key="8">
    <source>
        <dbReference type="ARBA" id="ARBA00023284"/>
    </source>
</evidence>
<feature type="active site" description="Cysteine sulfenic acid (-SOH) intermediate; for peroxidase activity" evidence="13">
    <location>
        <position position="45"/>
    </location>
</feature>
<dbReference type="EC" id="1.11.1.24" evidence="3"/>